<comment type="caution">
    <text evidence="8">The sequence shown here is derived from an EMBL/GenBank/DDBJ whole genome shotgun (WGS) entry which is preliminary data.</text>
</comment>
<feature type="transmembrane region" description="Helical" evidence="7">
    <location>
        <begin position="80"/>
        <end position="100"/>
    </location>
</feature>
<comment type="subcellular location">
    <subcellularLocation>
        <location evidence="1">Cell membrane</location>
        <topology evidence="1">Multi-pass membrane protein</topology>
    </subcellularLocation>
</comment>
<dbReference type="Pfam" id="PF03601">
    <property type="entry name" value="Cons_hypoth698"/>
    <property type="match status" value="1"/>
</dbReference>
<dbReference type="Proteomes" id="UP000278351">
    <property type="component" value="Unassembled WGS sequence"/>
</dbReference>
<proteinExistence type="inferred from homology"/>
<dbReference type="InterPro" id="IPR018383">
    <property type="entry name" value="UPF0324_pro"/>
</dbReference>
<reference evidence="8 9" key="1">
    <citation type="submission" date="2018-11" db="EMBL/GenBank/DDBJ databases">
        <title>Chitinophaga lutea sp.nov., isolate from arsenic contaminated soil.</title>
        <authorList>
            <person name="Zong Y."/>
        </authorList>
    </citation>
    <scope>NUCLEOTIDE SEQUENCE [LARGE SCALE GENOMIC DNA]</scope>
    <source>
        <strain evidence="8 9">ZY74</strain>
    </source>
</reference>
<dbReference type="RefSeq" id="WP_123847352.1">
    <property type="nucleotide sequence ID" value="NZ_RPDH01000002.1"/>
</dbReference>
<keyword evidence="5 7" id="KW-1133">Transmembrane helix</keyword>
<dbReference type="EMBL" id="RPDH01000002">
    <property type="protein sequence ID" value="RPE09946.1"/>
    <property type="molecule type" value="Genomic_DNA"/>
</dbReference>
<feature type="transmembrane region" description="Helical" evidence="7">
    <location>
        <begin position="331"/>
        <end position="351"/>
    </location>
</feature>
<evidence type="ECO:0000313" key="8">
    <source>
        <dbReference type="EMBL" id="RPE09946.1"/>
    </source>
</evidence>
<comment type="similarity">
    <text evidence="2">Belongs to the UPF0324 family.</text>
</comment>
<feature type="transmembrane region" description="Helical" evidence="7">
    <location>
        <begin position="223"/>
        <end position="246"/>
    </location>
</feature>
<dbReference type="GO" id="GO:0005886">
    <property type="term" value="C:plasma membrane"/>
    <property type="evidence" value="ECO:0007669"/>
    <property type="project" value="UniProtKB-SubCell"/>
</dbReference>
<accession>A0A3N4PP75</accession>
<gene>
    <name evidence="8" type="ORF">EGT74_14955</name>
</gene>
<feature type="transmembrane region" description="Helical" evidence="7">
    <location>
        <begin position="391"/>
        <end position="418"/>
    </location>
</feature>
<dbReference type="PANTHER" id="PTHR30106:SF1">
    <property type="entry name" value="UPF0324 MEMBRANE PROTEIN FN0533"/>
    <property type="match status" value="1"/>
</dbReference>
<name>A0A3N4PP75_9BACT</name>
<feature type="transmembrane region" description="Helical" evidence="7">
    <location>
        <begin position="197"/>
        <end position="217"/>
    </location>
</feature>
<organism evidence="8 9">
    <name type="scientific">Chitinophaga lutea</name>
    <dbReference type="NCBI Taxonomy" id="2488634"/>
    <lineage>
        <taxon>Bacteria</taxon>
        <taxon>Pseudomonadati</taxon>
        <taxon>Bacteroidota</taxon>
        <taxon>Chitinophagia</taxon>
        <taxon>Chitinophagales</taxon>
        <taxon>Chitinophagaceae</taxon>
        <taxon>Chitinophaga</taxon>
    </lineage>
</organism>
<keyword evidence="6 7" id="KW-0472">Membrane</keyword>
<evidence type="ECO:0000256" key="2">
    <source>
        <dbReference type="ARBA" id="ARBA00007977"/>
    </source>
</evidence>
<evidence type="ECO:0000256" key="7">
    <source>
        <dbReference type="SAM" id="Phobius"/>
    </source>
</evidence>
<evidence type="ECO:0000256" key="3">
    <source>
        <dbReference type="ARBA" id="ARBA00022475"/>
    </source>
</evidence>
<feature type="transmembrane region" description="Helical" evidence="7">
    <location>
        <begin position="258"/>
        <end position="278"/>
    </location>
</feature>
<keyword evidence="9" id="KW-1185">Reference proteome</keyword>
<dbReference type="PANTHER" id="PTHR30106">
    <property type="entry name" value="INNER MEMBRANE PROTEIN YEIH-RELATED"/>
    <property type="match status" value="1"/>
</dbReference>
<keyword evidence="4 7" id="KW-0812">Transmembrane</keyword>
<feature type="transmembrane region" description="Helical" evidence="7">
    <location>
        <begin position="112"/>
        <end position="129"/>
    </location>
</feature>
<evidence type="ECO:0000256" key="1">
    <source>
        <dbReference type="ARBA" id="ARBA00004651"/>
    </source>
</evidence>
<keyword evidence="3" id="KW-1003">Cell membrane</keyword>
<evidence type="ECO:0000256" key="4">
    <source>
        <dbReference type="ARBA" id="ARBA00022692"/>
    </source>
</evidence>
<dbReference type="AlphaFoldDB" id="A0A3N4PP75"/>
<feature type="transmembrane region" description="Helical" evidence="7">
    <location>
        <begin position="12"/>
        <end position="32"/>
    </location>
</feature>
<dbReference type="OrthoDB" id="9766798at2"/>
<protein>
    <submittedName>
        <fullName evidence="8">Putative sulfate exporter family transporter</fullName>
    </submittedName>
</protein>
<evidence type="ECO:0000256" key="5">
    <source>
        <dbReference type="ARBA" id="ARBA00022989"/>
    </source>
</evidence>
<feature type="transmembrane region" description="Helical" evidence="7">
    <location>
        <begin position="52"/>
        <end position="73"/>
    </location>
</feature>
<evidence type="ECO:0000313" key="9">
    <source>
        <dbReference type="Proteomes" id="UP000278351"/>
    </source>
</evidence>
<evidence type="ECO:0000256" key="6">
    <source>
        <dbReference type="ARBA" id="ARBA00023136"/>
    </source>
</evidence>
<feature type="transmembrane region" description="Helical" evidence="7">
    <location>
        <begin position="166"/>
        <end position="185"/>
    </location>
</feature>
<sequence length="421" mass="45721">MPKQKPLHEDWIAVILAFAGILLILLGLRPAMPKFDWNHVSELGEKLTSTANLGRMGVLYLWMLGSLLIAFVLGGKKITAQLATGLLAIMLISMFAQVITGQAGVKDLGIEIVLFSLLLGLFISNVTGLPGFIKPALQTELFIKTGLVLLGTGIIFQELVKGGGLGVLQSVVVVFTVWYFTFWLCKKFRLDDEFRMMISSAVSICGVSAAIATSGAIEGDNKKLSHVISLVLIVAIPMMIFMPYVARWMNMPPEVAGAWLGGTIDTSGAVVAAGTLLGEEALKYATLVKFSQNVLLGIAAFLISVWWTYSKKEGNQAKPGLGTIWERFPKFVLGFIVVSLVFSFLLTPGLVKEVKGSIKDLQTCYFALAFACIGLETKFTDIFRMENGRPAMAFIIAQVFNILITLAMAYLVFGGILFGKL</sequence>
<feature type="transmembrane region" description="Helical" evidence="7">
    <location>
        <begin position="141"/>
        <end position="160"/>
    </location>
</feature>
<feature type="transmembrane region" description="Helical" evidence="7">
    <location>
        <begin position="290"/>
        <end position="310"/>
    </location>
</feature>